<dbReference type="GO" id="GO:0003677">
    <property type="term" value="F:DNA binding"/>
    <property type="evidence" value="ECO:0007669"/>
    <property type="project" value="InterPro"/>
</dbReference>
<feature type="domain" description="Response regulatory" evidence="2">
    <location>
        <begin position="2"/>
        <end position="115"/>
    </location>
</feature>
<name>A0A316A3B0_SEDFL</name>
<dbReference type="PANTHER" id="PTHR37299">
    <property type="entry name" value="TRANSCRIPTIONAL REGULATOR-RELATED"/>
    <property type="match status" value="1"/>
</dbReference>
<dbReference type="GO" id="GO:0000156">
    <property type="term" value="F:phosphorelay response regulator activity"/>
    <property type="evidence" value="ECO:0007669"/>
    <property type="project" value="InterPro"/>
</dbReference>
<dbReference type="Pfam" id="PF04397">
    <property type="entry name" value="LytTR"/>
    <property type="match status" value="1"/>
</dbReference>
<organism evidence="4 5">
    <name type="scientific">Sediminitomix flava</name>
    <dbReference type="NCBI Taxonomy" id="379075"/>
    <lineage>
        <taxon>Bacteria</taxon>
        <taxon>Pseudomonadati</taxon>
        <taxon>Bacteroidota</taxon>
        <taxon>Cytophagia</taxon>
        <taxon>Cytophagales</taxon>
        <taxon>Flammeovirgaceae</taxon>
        <taxon>Sediminitomix</taxon>
    </lineage>
</organism>
<dbReference type="EMBL" id="QGDO01000001">
    <property type="protein sequence ID" value="PWJ44207.1"/>
    <property type="molecule type" value="Genomic_DNA"/>
</dbReference>
<evidence type="ECO:0000256" key="1">
    <source>
        <dbReference type="PROSITE-ProRule" id="PRU00169"/>
    </source>
</evidence>
<feature type="domain" description="HTH LytTR-type" evidence="3">
    <location>
        <begin position="143"/>
        <end position="250"/>
    </location>
</feature>
<dbReference type="InterPro" id="IPR007492">
    <property type="entry name" value="LytTR_DNA-bd_dom"/>
</dbReference>
<accession>A0A316A3B0</accession>
<comment type="caution">
    <text evidence="4">The sequence shown here is derived from an EMBL/GenBank/DDBJ whole genome shotgun (WGS) entry which is preliminary data.</text>
</comment>
<dbReference type="AlphaFoldDB" id="A0A316A3B0"/>
<evidence type="ECO:0000259" key="3">
    <source>
        <dbReference type="PROSITE" id="PS50930"/>
    </source>
</evidence>
<dbReference type="SMART" id="SM00448">
    <property type="entry name" value="REC"/>
    <property type="match status" value="1"/>
</dbReference>
<keyword evidence="1" id="KW-0597">Phosphoprotein</keyword>
<reference evidence="4 5" key="1">
    <citation type="submission" date="2018-03" db="EMBL/GenBank/DDBJ databases">
        <title>Genomic Encyclopedia of Archaeal and Bacterial Type Strains, Phase II (KMG-II): from individual species to whole genera.</title>
        <authorList>
            <person name="Goeker M."/>
        </authorList>
    </citation>
    <scope>NUCLEOTIDE SEQUENCE [LARGE SCALE GENOMIC DNA]</scope>
    <source>
        <strain evidence="4 5">DSM 28229</strain>
    </source>
</reference>
<dbReference type="OrthoDB" id="646623at2"/>
<evidence type="ECO:0000259" key="2">
    <source>
        <dbReference type="PROSITE" id="PS50110"/>
    </source>
</evidence>
<proteinExistence type="predicted"/>
<keyword evidence="5" id="KW-1185">Reference proteome</keyword>
<protein>
    <submittedName>
        <fullName evidence="4">LytTR family two component transcriptional regulator</fullName>
    </submittedName>
</protein>
<feature type="modified residue" description="4-aspartylphosphate" evidence="1">
    <location>
        <position position="55"/>
    </location>
</feature>
<gene>
    <name evidence="4" type="ORF">BC781_101557</name>
</gene>
<dbReference type="InterPro" id="IPR001789">
    <property type="entry name" value="Sig_transdc_resp-reg_receiver"/>
</dbReference>
<dbReference type="SUPFAM" id="SSF52172">
    <property type="entry name" value="CheY-like"/>
    <property type="match status" value="1"/>
</dbReference>
<sequence length="252" mass="29157">MNVLIIEDEKLLQLELIKLLENYKDFEVVKCIQTVSEGVSWLKEHGDKLDLIFMDIELSDGISFEIFDSVEVKTPIIFLTAYSEYAIRAFKVNSIDYLLKPISSEELEKAIEKFSASEKKKEIDTAIFQDIFAKHSPQKTQRLLIQTGDNYSYITVDEIAYFVAEDKYTTIVSFDGKRSLLDKSLNQLETILPPEKFYRPTRNVIVNIEAIVKASKYFNSRLKLSLKPQHDFEIIISRAKVKSFLDWMGISD</sequence>
<evidence type="ECO:0000313" key="4">
    <source>
        <dbReference type="EMBL" id="PWJ44207.1"/>
    </source>
</evidence>
<dbReference type="PROSITE" id="PS50110">
    <property type="entry name" value="RESPONSE_REGULATORY"/>
    <property type="match status" value="1"/>
</dbReference>
<dbReference type="Gene3D" id="2.40.50.1020">
    <property type="entry name" value="LytTr DNA-binding domain"/>
    <property type="match status" value="1"/>
</dbReference>
<dbReference type="Pfam" id="PF00072">
    <property type="entry name" value="Response_reg"/>
    <property type="match status" value="1"/>
</dbReference>
<dbReference type="PROSITE" id="PS50930">
    <property type="entry name" value="HTH_LYTTR"/>
    <property type="match status" value="1"/>
</dbReference>
<dbReference type="PANTHER" id="PTHR37299:SF1">
    <property type="entry name" value="STAGE 0 SPORULATION PROTEIN A HOMOLOG"/>
    <property type="match status" value="1"/>
</dbReference>
<dbReference type="SMART" id="SM00850">
    <property type="entry name" value="LytTR"/>
    <property type="match status" value="1"/>
</dbReference>
<dbReference type="InterPro" id="IPR011006">
    <property type="entry name" value="CheY-like_superfamily"/>
</dbReference>
<dbReference type="InterPro" id="IPR046947">
    <property type="entry name" value="LytR-like"/>
</dbReference>
<dbReference type="Gene3D" id="3.40.50.2300">
    <property type="match status" value="1"/>
</dbReference>
<dbReference type="RefSeq" id="WP_109615718.1">
    <property type="nucleotide sequence ID" value="NZ_QGDO01000001.1"/>
</dbReference>
<evidence type="ECO:0000313" key="5">
    <source>
        <dbReference type="Proteomes" id="UP000245535"/>
    </source>
</evidence>
<dbReference type="Proteomes" id="UP000245535">
    <property type="component" value="Unassembled WGS sequence"/>
</dbReference>